<accession>A0ABD1ZYL6</accession>
<protein>
    <submittedName>
        <fullName evidence="1">Uncharacterized protein</fullName>
    </submittedName>
</protein>
<dbReference type="AlphaFoldDB" id="A0ABD1ZYL6"/>
<organism evidence="1 2">
    <name type="scientific">Vespula squamosa</name>
    <name type="common">Southern yellow jacket</name>
    <name type="synonym">Wasp</name>
    <dbReference type="NCBI Taxonomy" id="30214"/>
    <lineage>
        <taxon>Eukaryota</taxon>
        <taxon>Metazoa</taxon>
        <taxon>Ecdysozoa</taxon>
        <taxon>Arthropoda</taxon>
        <taxon>Hexapoda</taxon>
        <taxon>Insecta</taxon>
        <taxon>Pterygota</taxon>
        <taxon>Neoptera</taxon>
        <taxon>Endopterygota</taxon>
        <taxon>Hymenoptera</taxon>
        <taxon>Apocrita</taxon>
        <taxon>Aculeata</taxon>
        <taxon>Vespoidea</taxon>
        <taxon>Vespidae</taxon>
        <taxon>Vespinae</taxon>
        <taxon>Vespula</taxon>
    </lineage>
</organism>
<evidence type="ECO:0000313" key="2">
    <source>
        <dbReference type="Proteomes" id="UP001607302"/>
    </source>
</evidence>
<comment type="caution">
    <text evidence="1">The sequence shown here is derived from an EMBL/GenBank/DDBJ whole genome shotgun (WGS) entry which is preliminary data.</text>
</comment>
<evidence type="ECO:0000313" key="1">
    <source>
        <dbReference type="EMBL" id="KAL2712615.1"/>
    </source>
</evidence>
<keyword evidence="2" id="KW-1185">Reference proteome</keyword>
<reference evidence="1 2" key="1">
    <citation type="journal article" date="2024" name="Ann. Entomol. Soc. Am.">
        <title>Genomic analyses of the southern and eastern yellowjacket wasps (Hymenoptera: Vespidae) reveal evolutionary signatures of social life.</title>
        <authorList>
            <person name="Catto M.A."/>
            <person name="Caine P.B."/>
            <person name="Orr S.E."/>
            <person name="Hunt B.G."/>
            <person name="Goodisman M.A.D."/>
        </authorList>
    </citation>
    <scope>NUCLEOTIDE SEQUENCE [LARGE SCALE GENOMIC DNA]</scope>
    <source>
        <strain evidence="1">233</strain>
        <tissue evidence="1">Head and thorax</tissue>
    </source>
</reference>
<sequence>MPTTYIHNMGSNWNVLVSAKLATQFIYASGEGGKRDAWSGVEGELAHGKLGDTEGTNAQLPCKLWLLVRGSYQTHPRSLNSAKSVIVRYLSLQKRQGKFD</sequence>
<name>A0ABD1ZYL6_VESSQ</name>
<dbReference type="Proteomes" id="UP001607302">
    <property type="component" value="Unassembled WGS sequence"/>
</dbReference>
<dbReference type="EMBL" id="JAUDFV010000166">
    <property type="protein sequence ID" value="KAL2712615.1"/>
    <property type="molecule type" value="Genomic_DNA"/>
</dbReference>
<proteinExistence type="predicted"/>
<gene>
    <name evidence="1" type="ORF">V1478_018138</name>
</gene>